<dbReference type="Gene3D" id="3.40.50.300">
    <property type="entry name" value="P-loop containing nucleotide triphosphate hydrolases"/>
    <property type="match status" value="1"/>
</dbReference>
<feature type="domain" description="ATPase dynein-related AAA" evidence="1">
    <location>
        <begin position="152"/>
        <end position="259"/>
    </location>
</feature>
<dbReference type="GO" id="GO:0016887">
    <property type="term" value="F:ATP hydrolysis activity"/>
    <property type="evidence" value="ECO:0007669"/>
    <property type="project" value="InterPro"/>
</dbReference>
<gene>
    <name evidence="2" type="ORF">B9Q01_04765</name>
</gene>
<comment type="caution">
    <text evidence="2">The sequence shown here is derived from an EMBL/GenBank/DDBJ whole genome shotgun (WGS) entry which is preliminary data.</text>
</comment>
<dbReference type="SUPFAM" id="SSF52540">
    <property type="entry name" value="P-loop containing nucleoside triphosphate hydrolases"/>
    <property type="match status" value="1"/>
</dbReference>
<dbReference type="EMBL" id="NEXC01000024">
    <property type="protein sequence ID" value="PSN83432.1"/>
    <property type="molecule type" value="Genomic_DNA"/>
</dbReference>
<accession>A0A2R6AAI4</accession>
<dbReference type="InterPro" id="IPR050764">
    <property type="entry name" value="CbbQ/NirQ/NorQ/GpvN"/>
</dbReference>
<reference evidence="2 3" key="1">
    <citation type="submission" date="2017-04" db="EMBL/GenBank/DDBJ databases">
        <title>Novel microbial lineages endemic to geothermal iron-oxide mats fill important gaps in the evolutionary history of Archaea.</title>
        <authorList>
            <person name="Jay Z.J."/>
            <person name="Beam J.P."/>
            <person name="Dlakic M."/>
            <person name="Rusch D.B."/>
            <person name="Kozubal M.A."/>
            <person name="Inskeep W.P."/>
        </authorList>
    </citation>
    <scope>NUCLEOTIDE SEQUENCE [LARGE SCALE GENOMIC DNA]</scope>
    <source>
        <strain evidence="2">OSP_D</strain>
    </source>
</reference>
<evidence type="ECO:0000259" key="1">
    <source>
        <dbReference type="Pfam" id="PF07728"/>
    </source>
</evidence>
<dbReference type="InterPro" id="IPR011704">
    <property type="entry name" value="ATPase_dyneun-rel_AAA"/>
</dbReference>
<sequence length="494" mass="56368">MESVLYADIRLTKGSAPKFYLGGKEIDIWSEEFLAYHSKSTTDYVRERILEAERTGEDVFPDIVGKKREKELVKNALFSGSPILFRGDRGFGKTTFSKAIAKLLPSKLLAIKDCRIHDDPTRPVCFSCKWRVTHEERVELEWVPRIWVRIPGDPMLTTRQLIGGISIQKLREGYELDHPEVFIPGRALKANRGVGYFDELGAIPSSMQTMLHELLEEKQITTSEGDIIPMKIDAIEIASTNPSNYRGTSVIKEPLLDRMEVIEIGPPESVEEEIEIALRNMYYTKRFGQRPPIPEWHARIMAQIVRFGRNAQKGRAQLSAALSCRATIKLFDHVYSRVERRGGRVPMFKDYGENYEMVKLALGGRIELEYGSRMNKDDFISALVAEALKAECKRIYEDYLPREQFETFLKELYALGEKVDGGSLIRVEKDIIPSLRRTKTVSALLTRMKAQDDETTLSAIEVVLNSLSHCSDFVSKFDHGYLIKEVRDFAKTSL</sequence>
<name>A0A2R6AAI4_9ARCH</name>
<dbReference type="GO" id="GO:0005524">
    <property type="term" value="F:ATP binding"/>
    <property type="evidence" value="ECO:0007669"/>
    <property type="project" value="InterPro"/>
</dbReference>
<proteinExistence type="predicted"/>
<dbReference type="Pfam" id="PF07728">
    <property type="entry name" value="AAA_5"/>
    <property type="match status" value="1"/>
</dbReference>
<evidence type="ECO:0000313" key="3">
    <source>
        <dbReference type="Proteomes" id="UP000240880"/>
    </source>
</evidence>
<dbReference type="PANTHER" id="PTHR42759">
    <property type="entry name" value="MOXR FAMILY PROTEIN"/>
    <property type="match status" value="1"/>
</dbReference>
<protein>
    <submittedName>
        <fullName evidence="2">ATPase</fullName>
    </submittedName>
</protein>
<evidence type="ECO:0000313" key="2">
    <source>
        <dbReference type="EMBL" id="PSN83432.1"/>
    </source>
</evidence>
<dbReference type="InterPro" id="IPR027417">
    <property type="entry name" value="P-loop_NTPase"/>
</dbReference>
<dbReference type="AlphaFoldDB" id="A0A2R6AAI4"/>
<organism evidence="2 3">
    <name type="scientific">Candidatus Marsarchaeota G1 archaeon OSP_D</name>
    <dbReference type="NCBI Taxonomy" id="1978155"/>
    <lineage>
        <taxon>Archaea</taxon>
        <taxon>Candidatus Marsarchaeota</taxon>
        <taxon>Candidatus Marsarchaeota group 1</taxon>
    </lineage>
</organism>
<dbReference type="Proteomes" id="UP000240880">
    <property type="component" value="Unassembled WGS sequence"/>
</dbReference>
<dbReference type="PANTHER" id="PTHR42759:SF1">
    <property type="entry name" value="MAGNESIUM-CHELATASE SUBUNIT CHLD"/>
    <property type="match status" value="1"/>
</dbReference>